<comment type="caution">
    <text evidence="1">The sequence shown here is derived from an EMBL/GenBank/DDBJ whole genome shotgun (WGS) entry which is preliminary data.</text>
</comment>
<organism evidence="1 2">
    <name type="scientific">Nicotiana attenuata</name>
    <name type="common">Coyote tobacco</name>
    <dbReference type="NCBI Taxonomy" id="49451"/>
    <lineage>
        <taxon>Eukaryota</taxon>
        <taxon>Viridiplantae</taxon>
        <taxon>Streptophyta</taxon>
        <taxon>Embryophyta</taxon>
        <taxon>Tracheophyta</taxon>
        <taxon>Spermatophyta</taxon>
        <taxon>Magnoliopsida</taxon>
        <taxon>eudicotyledons</taxon>
        <taxon>Gunneridae</taxon>
        <taxon>Pentapetalae</taxon>
        <taxon>asterids</taxon>
        <taxon>lamiids</taxon>
        <taxon>Solanales</taxon>
        <taxon>Solanaceae</taxon>
        <taxon>Nicotianoideae</taxon>
        <taxon>Nicotianeae</taxon>
        <taxon>Nicotiana</taxon>
    </lineage>
</organism>
<dbReference type="Proteomes" id="UP000187609">
    <property type="component" value="Unassembled WGS sequence"/>
</dbReference>
<evidence type="ECO:0000313" key="1">
    <source>
        <dbReference type="EMBL" id="OIS99572.1"/>
    </source>
</evidence>
<name>A0A1J6I3E8_NICAT</name>
<keyword evidence="2" id="KW-1185">Reference proteome</keyword>
<reference evidence="1" key="1">
    <citation type="submission" date="2016-11" db="EMBL/GenBank/DDBJ databases">
        <title>The genome of Nicotiana attenuata.</title>
        <authorList>
            <person name="Xu S."/>
            <person name="Brockmoeller T."/>
            <person name="Gaquerel E."/>
            <person name="Navarro A."/>
            <person name="Kuhl H."/>
            <person name="Gase K."/>
            <person name="Ling Z."/>
            <person name="Zhou W."/>
            <person name="Kreitzer C."/>
            <person name="Stanke M."/>
            <person name="Tang H."/>
            <person name="Lyons E."/>
            <person name="Pandey P."/>
            <person name="Pandey S.P."/>
            <person name="Timmermann B."/>
            <person name="Baldwin I.T."/>
        </authorList>
    </citation>
    <scope>NUCLEOTIDE SEQUENCE [LARGE SCALE GENOMIC DNA]</scope>
    <source>
        <strain evidence="1">UT</strain>
    </source>
</reference>
<gene>
    <name evidence="1" type="ORF">A4A49_11335</name>
</gene>
<sequence>MEMARNDHISEYKNSHLLFEQQQQQVNDSVPANFLMDEAILTVVDNSNHKSEYSIPLLPFQQQHFCFDTIVESFLPSEMLIDERILMGCNSSAFIHTDKRLSNLMDVVIPEVTPRKEMLEKFGSMEEEQHPAQISLEKATKEDQYSHELKIPISSIKDEVENHLEYLLSRLLIGKCTVEKACEIAMQKVVKHFSSELLKWLDEILFLDLMSHEQLRQLGCYEFYHINSGIVIANEQYFEIFSELRMNHKKLEAVVLDSFSIKSTYGKNSEEADVVFCLILEAIRELPDSIVNHLVLDPTIFSDEPPICSGIPRYPVQFSVPFGINDIGTGHPEMARDFLCAKWLS</sequence>
<proteinExistence type="predicted"/>
<accession>A0A1J6I3E8</accession>
<evidence type="ECO:0000313" key="2">
    <source>
        <dbReference type="Proteomes" id="UP000187609"/>
    </source>
</evidence>
<protein>
    <submittedName>
        <fullName evidence="1">Uncharacterized protein</fullName>
    </submittedName>
</protein>
<dbReference type="STRING" id="49451.A0A1J6I3E8"/>
<dbReference type="Gramene" id="OIS99572">
    <property type="protein sequence ID" value="OIS99572"/>
    <property type="gene ID" value="A4A49_11335"/>
</dbReference>
<dbReference type="AlphaFoldDB" id="A0A1J6I3E8"/>
<dbReference type="EMBL" id="MJEQ01037190">
    <property type="protein sequence ID" value="OIS99572.1"/>
    <property type="molecule type" value="Genomic_DNA"/>
</dbReference>